<evidence type="ECO:0000313" key="2">
    <source>
        <dbReference type="EMBL" id="KAK4213612.1"/>
    </source>
</evidence>
<protein>
    <submittedName>
        <fullName evidence="2">Uncharacterized protein</fullName>
    </submittedName>
</protein>
<evidence type="ECO:0000256" key="1">
    <source>
        <dbReference type="SAM" id="Coils"/>
    </source>
</evidence>
<reference evidence="2" key="2">
    <citation type="submission" date="2023-05" db="EMBL/GenBank/DDBJ databases">
        <authorList>
            <consortium name="Lawrence Berkeley National Laboratory"/>
            <person name="Steindorff A."/>
            <person name="Hensen N."/>
            <person name="Bonometti L."/>
            <person name="Westerberg I."/>
            <person name="Brannstrom I.O."/>
            <person name="Guillou S."/>
            <person name="Cros-Aarteil S."/>
            <person name="Calhoun S."/>
            <person name="Haridas S."/>
            <person name="Kuo A."/>
            <person name="Mondo S."/>
            <person name="Pangilinan J."/>
            <person name="Riley R."/>
            <person name="Labutti K."/>
            <person name="Andreopoulos B."/>
            <person name="Lipzen A."/>
            <person name="Chen C."/>
            <person name="Yanf M."/>
            <person name="Daum C."/>
            <person name="Ng V."/>
            <person name="Clum A."/>
            <person name="Ohm R."/>
            <person name="Martin F."/>
            <person name="Silar P."/>
            <person name="Natvig D."/>
            <person name="Lalanne C."/>
            <person name="Gautier V."/>
            <person name="Ament-Velasquez S.L."/>
            <person name="Kruys A."/>
            <person name="Hutchinson M.I."/>
            <person name="Powell A.J."/>
            <person name="Barry K."/>
            <person name="Miller A.N."/>
            <person name="Grigoriev I.V."/>
            <person name="Debuchy R."/>
            <person name="Gladieux P."/>
            <person name="Thoren M.H."/>
            <person name="Johannesson H."/>
        </authorList>
    </citation>
    <scope>NUCLEOTIDE SEQUENCE</scope>
    <source>
        <strain evidence="2">PSN293</strain>
    </source>
</reference>
<keyword evidence="1" id="KW-0175">Coiled coil</keyword>
<dbReference type="EMBL" id="MU858106">
    <property type="protein sequence ID" value="KAK4213612.1"/>
    <property type="molecule type" value="Genomic_DNA"/>
</dbReference>
<reference evidence="2" key="1">
    <citation type="journal article" date="2023" name="Mol. Phylogenet. Evol.">
        <title>Genome-scale phylogeny and comparative genomics of the fungal order Sordariales.</title>
        <authorList>
            <person name="Hensen N."/>
            <person name="Bonometti L."/>
            <person name="Westerberg I."/>
            <person name="Brannstrom I.O."/>
            <person name="Guillou S."/>
            <person name="Cros-Aarteil S."/>
            <person name="Calhoun S."/>
            <person name="Haridas S."/>
            <person name="Kuo A."/>
            <person name="Mondo S."/>
            <person name="Pangilinan J."/>
            <person name="Riley R."/>
            <person name="LaButti K."/>
            <person name="Andreopoulos B."/>
            <person name="Lipzen A."/>
            <person name="Chen C."/>
            <person name="Yan M."/>
            <person name="Daum C."/>
            <person name="Ng V."/>
            <person name="Clum A."/>
            <person name="Steindorff A."/>
            <person name="Ohm R.A."/>
            <person name="Martin F."/>
            <person name="Silar P."/>
            <person name="Natvig D.O."/>
            <person name="Lalanne C."/>
            <person name="Gautier V."/>
            <person name="Ament-Velasquez S.L."/>
            <person name="Kruys A."/>
            <person name="Hutchinson M.I."/>
            <person name="Powell A.J."/>
            <person name="Barry K."/>
            <person name="Miller A.N."/>
            <person name="Grigoriev I.V."/>
            <person name="Debuchy R."/>
            <person name="Gladieux P."/>
            <person name="Hiltunen Thoren M."/>
            <person name="Johannesson H."/>
        </authorList>
    </citation>
    <scope>NUCLEOTIDE SEQUENCE</scope>
    <source>
        <strain evidence="2">PSN293</strain>
    </source>
</reference>
<keyword evidence="3" id="KW-1185">Reference proteome</keyword>
<organism evidence="2 3">
    <name type="scientific">Rhypophila decipiens</name>
    <dbReference type="NCBI Taxonomy" id="261697"/>
    <lineage>
        <taxon>Eukaryota</taxon>
        <taxon>Fungi</taxon>
        <taxon>Dikarya</taxon>
        <taxon>Ascomycota</taxon>
        <taxon>Pezizomycotina</taxon>
        <taxon>Sordariomycetes</taxon>
        <taxon>Sordariomycetidae</taxon>
        <taxon>Sordariales</taxon>
        <taxon>Naviculisporaceae</taxon>
        <taxon>Rhypophila</taxon>
    </lineage>
</organism>
<name>A0AAN6YCN8_9PEZI</name>
<dbReference type="AlphaFoldDB" id="A0AAN6YCN8"/>
<evidence type="ECO:0000313" key="3">
    <source>
        <dbReference type="Proteomes" id="UP001301769"/>
    </source>
</evidence>
<gene>
    <name evidence="2" type="ORF">QBC37DRAFT_285565</name>
</gene>
<feature type="coiled-coil region" evidence="1">
    <location>
        <begin position="49"/>
        <end position="98"/>
    </location>
</feature>
<comment type="caution">
    <text evidence="2">The sequence shown here is derived from an EMBL/GenBank/DDBJ whole genome shotgun (WGS) entry which is preliminary data.</text>
</comment>
<dbReference type="Proteomes" id="UP001301769">
    <property type="component" value="Unassembled WGS sequence"/>
</dbReference>
<sequence>MQSQLNYYDGIRKQLEADAATLAKKHQETLQLADKKREEELKAKDARFLEELQRTRTQYDQKLQKERQDHELALKHHAGNLQEKIDRLESDLVDNSDDFRPATDDSLKTSYGKLKLMVETVTEPFNLGAVTVPQGFDAHNFLAREGKGQTRVLLRSIVWNKILEGFFSSPLGFGSFGPAHGKKLLLDTYSAWRKLFGEDPIPASSFYLVLERFRTDKEANKWRSATFQSVLMAVAPKGQKKNQAANGHLVKPFAENRQKVHDEILGVLAQVCNDPVQSEIAEKIVEIVQLAGELALEFGSQRAELALDTPAKGETITIGPEFIDCEDGESERGRAKEVELLVLPKLFRIGDGRNDLTTRKIIVQGEIYPVRS</sequence>
<proteinExistence type="predicted"/>
<accession>A0AAN6YCN8</accession>